<feature type="compositionally biased region" description="Low complexity" evidence="1">
    <location>
        <begin position="47"/>
        <end position="77"/>
    </location>
</feature>
<name>A0A0E0JJC3_ORYPU</name>
<dbReference type="Proteomes" id="UP000026962">
    <property type="component" value="Chromosome 1"/>
</dbReference>
<feature type="compositionally biased region" description="Polar residues" evidence="1">
    <location>
        <begin position="78"/>
        <end position="88"/>
    </location>
</feature>
<sequence>MANGRERSRHGLARAMRPGHNCIGNVVFTCACEGWGFHLITLAKLLSPSSESSPPSYSKADVSLSSTSPPRRSTRGSATLSSRRTPSTPRCGRIVLDAYALLPAACHYQAS</sequence>
<keyword evidence="3" id="KW-1185">Reference proteome</keyword>
<evidence type="ECO:0000313" key="3">
    <source>
        <dbReference type="Proteomes" id="UP000026962"/>
    </source>
</evidence>
<evidence type="ECO:0000256" key="1">
    <source>
        <dbReference type="SAM" id="MobiDB-lite"/>
    </source>
</evidence>
<organism evidence="2">
    <name type="scientific">Oryza punctata</name>
    <name type="common">Red rice</name>
    <dbReference type="NCBI Taxonomy" id="4537"/>
    <lineage>
        <taxon>Eukaryota</taxon>
        <taxon>Viridiplantae</taxon>
        <taxon>Streptophyta</taxon>
        <taxon>Embryophyta</taxon>
        <taxon>Tracheophyta</taxon>
        <taxon>Spermatophyta</taxon>
        <taxon>Magnoliopsida</taxon>
        <taxon>Liliopsida</taxon>
        <taxon>Poales</taxon>
        <taxon>Poaceae</taxon>
        <taxon>BOP clade</taxon>
        <taxon>Oryzoideae</taxon>
        <taxon>Oryzeae</taxon>
        <taxon>Oryzinae</taxon>
        <taxon>Oryza</taxon>
    </lineage>
</organism>
<reference evidence="2" key="1">
    <citation type="submission" date="2015-04" db="UniProtKB">
        <authorList>
            <consortium name="EnsemblPlants"/>
        </authorList>
    </citation>
    <scope>IDENTIFICATION</scope>
</reference>
<protein>
    <submittedName>
        <fullName evidence="2">Uncharacterized protein</fullName>
    </submittedName>
</protein>
<feature type="region of interest" description="Disordered" evidence="1">
    <location>
        <begin position="47"/>
        <end position="90"/>
    </location>
</feature>
<dbReference type="AlphaFoldDB" id="A0A0E0JJC3"/>
<evidence type="ECO:0000313" key="2">
    <source>
        <dbReference type="EnsemblPlants" id="OPUNC01G17720.1"/>
    </source>
</evidence>
<dbReference type="PROSITE" id="PS51257">
    <property type="entry name" value="PROKAR_LIPOPROTEIN"/>
    <property type="match status" value="1"/>
</dbReference>
<dbReference type="Gramene" id="OPUNC01G17720.1">
    <property type="protein sequence ID" value="OPUNC01G17720.1"/>
    <property type="gene ID" value="OPUNC01G17720"/>
</dbReference>
<reference evidence="2" key="2">
    <citation type="submission" date="2018-05" db="EMBL/GenBank/DDBJ databases">
        <title>OpunRS2 (Oryza punctata Reference Sequence Version 2).</title>
        <authorList>
            <person name="Zhang J."/>
            <person name="Kudrna D."/>
            <person name="Lee S."/>
            <person name="Talag J."/>
            <person name="Welchert J."/>
            <person name="Wing R.A."/>
        </authorList>
    </citation>
    <scope>NUCLEOTIDE SEQUENCE [LARGE SCALE GENOMIC DNA]</scope>
</reference>
<dbReference type="EnsemblPlants" id="OPUNC01G17720.1">
    <property type="protein sequence ID" value="OPUNC01G17720.1"/>
    <property type="gene ID" value="OPUNC01G17720"/>
</dbReference>
<accession>A0A0E0JJC3</accession>
<dbReference type="HOGENOM" id="CLU_2162514_0_0_1"/>
<proteinExistence type="predicted"/>